<keyword evidence="1" id="KW-1133">Transmembrane helix</keyword>
<dbReference type="STRING" id="1618358.UX80_C0003G0015"/>
<dbReference type="Proteomes" id="UP000034307">
    <property type="component" value="Unassembled WGS sequence"/>
</dbReference>
<sequence length="71" mass="7500">MGVECGCMGVQYDGNSRFKEAFASASPLPDVPLGEAVKRLWPLAFLGACGLCTAVACVTLVIAPWAEVVRR</sequence>
<comment type="caution">
    <text evidence="2">The sequence shown here is derived from an EMBL/GenBank/DDBJ whole genome shotgun (WGS) entry which is preliminary data.</text>
</comment>
<accession>A0A0G1UKW8</accession>
<dbReference type="EMBL" id="LCNO01000003">
    <property type="protein sequence ID" value="KKU58360.1"/>
    <property type="molecule type" value="Genomic_DNA"/>
</dbReference>
<dbReference type="AlphaFoldDB" id="A0A0G1UKW8"/>
<protein>
    <submittedName>
        <fullName evidence="2">Uncharacterized protein</fullName>
    </submittedName>
</protein>
<keyword evidence="1" id="KW-0472">Membrane</keyword>
<proteinExistence type="predicted"/>
<reference evidence="2 3" key="1">
    <citation type="journal article" date="2015" name="Nature">
        <title>rRNA introns, odd ribosomes, and small enigmatic genomes across a large radiation of phyla.</title>
        <authorList>
            <person name="Brown C.T."/>
            <person name="Hug L.A."/>
            <person name="Thomas B.C."/>
            <person name="Sharon I."/>
            <person name="Castelle C.J."/>
            <person name="Singh A."/>
            <person name="Wilkins M.J."/>
            <person name="Williams K.H."/>
            <person name="Banfield J.F."/>
        </authorList>
    </citation>
    <scope>NUCLEOTIDE SEQUENCE [LARGE SCALE GENOMIC DNA]</scope>
</reference>
<feature type="transmembrane region" description="Helical" evidence="1">
    <location>
        <begin position="40"/>
        <end position="66"/>
    </location>
</feature>
<name>A0A0G1UKW8_9BACT</name>
<keyword evidence="1" id="KW-0812">Transmembrane</keyword>
<evidence type="ECO:0000313" key="3">
    <source>
        <dbReference type="Proteomes" id="UP000034307"/>
    </source>
</evidence>
<evidence type="ECO:0000313" key="2">
    <source>
        <dbReference type="EMBL" id="KKU58360.1"/>
    </source>
</evidence>
<organism evidence="2 3">
    <name type="scientific">Candidatus Amesbacteria bacterium GW2011_GWA2_47_11b</name>
    <dbReference type="NCBI Taxonomy" id="1618358"/>
    <lineage>
        <taxon>Bacteria</taxon>
        <taxon>Candidatus Amesiibacteriota</taxon>
    </lineage>
</organism>
<gene>
    <name evidence="2" type="ORF">UX80_C0003G0015</name>
</gene>
<evidence type="ECO:0000256" key="1">
    <source>
        <dbReference type="SAM" id="Phobius"/>
    </source>
</evidence>